<protein>
    <submittedName>
        <fullName evidence="1">CDP-ribitol:poly(Ribitol phosphate) ribitol phosphotransferase</fullName>
    </submittedName>
</protein>
<evidence type="ECO:0000313" key="1">
    <source>
        <dbReference type="EMBL" id="GAY74392.1"/>
    </source>
</evidence>
<comment type="caution">
    <text evidence="1">The sequence shown here is derived from an EMBL/GenBank/DDBJ whole genome shotgun (WGS) entry which is preliminary data.</text>
</comment>
<dbReference type="AlphaFoldDB" id="A0A401FPU9"/>
<keyword evidence="1" id="KW-0808">Transferase</keyword>
<reference evidence="1 2" key="1">
    <citation type="submission" date="2017-11" db="EMBL/GenBank/DDBJ databases">
        <title>Draft Genome Sequence of Lactobacillus curieae NBRC 111893 isolated from Koso, a Japanese sugar-Vegetable Fermented Beverage.</title>
        <authorList>
            <person name="Chiou T.Y."/>
            <person name="Oshima K."/>
            <person name="Suda W."/>
            <person name="Hattori M."/>
            <person name="Takahashi T."/>
        </authorList>
    </citation>
    <scope>NUCLEOTIDE SEQUENCE [LARGE SCALE GENOMIC DNA]</scope>
    <source>
        <strain evidence="1 2">NBRC111893</strain>
    </source>
</reference>
<proteinExistence type="predicted"/>
<evidence type="ECO:0000313" key="2">
    <source>
        <dbReference type="Proteomes" id="UP000286974"/>
    </source>
</evidence>
<keyword evidence="2" id="KW-1185">Reference proteome</keyword>
<organism evidence="1 2">
    <name type="scientific">Lentilactobacillus kosonis</name>
    <dbReference type="NCBI Taxonomy" id="2810561"/>
    <lineage>
        <taxon>Bacteria</taxon>
        <taxon>Bacillati</taxon>
        <taxon>Bacillota</taxon>
        <taxon>Bacilli</taxon>
        <taxon>Lactobacillales</taxon>
        <taxon>Lactobacillaceae</taxon>
        <taxon>Lentilactobacillus</taxon>
    </lineage>
</organism>
<name>A0A401FPU9_9LACO</name>
<dbReference type="GO" id="GO:0016740">
    <property type="term" value="F:transferase activity"/>
    <property type="evidence" value="ECO:0007669"/>
    <property type="project" value="UniProtKB-KW"/>
</dbReference>
<sequence>MRAILSGVHQKKNSQVLEFELLDVVSSLENSYILFVEKNSRASIMHPINKILSHNIIRIAINAQDFHFDNTDQTEFEWQIYFVTNSNSTKEVIQVESEYLSDRHQLELTSYYQFNSDPVGMANFNIRTKQSNDQFMINSVNLTPENLEITGYNKINGTNIKNQRVILKSEGSNTKLDFKITDKLFAGMFTVSIPLTDIPQNSACQLYINYELDDQTIEQRMISVKSLAGQVTDVSLPGQREVMLEKRFDNSIIVREFPGASLGQKLLQPAVKLIM</sequence>
<dbReference type="EMBL" id="BEXA01000010">
    <property type="protein sequence ID" value="GAY74392.1"/>
    <property type="molecule type" value="Genomic_DNA"/>
</dbReference>
<gene>
    <name evidence="1" type="ORF">NBRC111893_2538</name>
</gene>
<accession>A0A401FPU9</accession>
<dbReference type="Proteomes" id="UP000286974">
    <property type="component" value="Unassembled WGS sequence"/>
</dbReference>